<dbReference type="SUPFAM" id="SSF46689">
    <property type="entry name" value="Homeodomain-like"/>
    <property type="match status" value="1"/>
</dbReference>
<dbReference type="GO" id="GO:0006574">
    <property type="term" value="P:L-valine catabolic process"/>
    <property type="evidence" value="ECO:0007669"/>
    <property type="project" value="TreeGrafter"/>
</dbReference>
<dbReference type="InterPro" id="IPR009057">
    <property type="entry name" value="Homeodomain-like_sf"/>
</dbReference>
<dbReference type="PANTHER" id="PTHR43866:SF3">
    <property type="entry name" value="METHYLMALONATE-SEMIALDEHYDE DEHYDROGENASE [ACYLATING], MITOCHONDRIAL"/>
    <property type="match status" value="1"/>
</dbReference>
<feature type="domain" description="HTH CENPB-type" evidence="4">
    <location>
        <begin position="227"/>
        <end position="302"/>
    </location>
</feature>
<name>A0A9P8JJK9_AURME</name>
<dbReference type="GO" id="GO:0006210">
    <property type="term" value="P:thymine catabolic process"/>
    <property type="evidence" value="ECO:0007669"/>
    <property type="project" value="TreeGrafter"/>
</dbReference>
<evidence type="ECO:0000256" key="2">
    <source>
        <dbReference type="ARBA" id="ARBA00023125"/>
    </source>
</evidence>
<dbReference type="InterPro" id="IPR010061">
    <property type="entry name" value="MeMal-semiAld_DH"/>
</dbReference>
<feature type="compositionally biased region" description="Polar residues" evidence="3">
    <location>
        <begin position="10"/>
        <end position="34"/>
    </location>
</feature>
<gene>
    <name evidence="5" type="ORF">KCU98_g18727</name>
</gene>
<evidence type="ECO:0000256" key="1">
    <source>
        <dbReference type="ARBA" id="ARBA00009986"/>
    </source>
</evidence>
<evidence type="ECO:0000259" key="4">
    <source>
        <dbReference type="PROSITE" id="PS51253"/>
    </source>
</evidence>
<proteinExistence type="inferred from homology"/>
<sequence>MYSSFGDEPSAQNPSDNPASSTPNFMQFVLSSFPNLAHPGPAHQPNSSAATAQRPFLTPANSNNQITQSPVHQPSPTASNERSTTTWTEAEWQKVYSNTPDGVAELRARWEADLSRTELPPPPPEVHATKQEGIDAVKNFAKDHGYVLVIGHSYKDKNGETNKVLLTCEMGGYFRDHFKKNPGTRVRNRMSRKTGCPMKILISKRRFSDEWVTVIKDHKHNHGAYRAKVTLTASKMPELEDALHEWHMAEIARGEAVHGNTLKARALAMYAEMPQYRGKSPPNLDRDWLDQYRMRYNLPGKVTRPPIPGIVRGPNNPEPTPINVEEQIPLEPPA</sequence>
<dbReference type="GO" id="GO:0004491">
    <property type="term" value="F:methylmalonate-semialdehyde dehydrogenase (acylating, NAD) activity"/>
    <property type="evidence" value="ECO:0007669"/>
    <property type="project" value="InterPro"/>
</dbReference>
<accession>A0A9P8JJK9</accession>
<evidence type="ECO:0000256" key="3">
    <source>
        <dbReference type="SAM" id="MobiDB-lite"/>
    </source>
</evidence>
<dbReference type="Proteomes" id="UP000729357">
    <property type="component" value="Unassembled WGS sequence"/>
</dbReference>
<organism evidence="5 6">
    <name type="scientific">Aureobasidium melanogenum</name>
    <name type="common">Aureobasidium pullulans var. melanogenum</name>
    <dbReference type="NCBI Taxonomy" id="46634"/>
    <lineage>
        <taxon>Eukaryota</taxon>
        <taxon>Fungi</taxon>
        <taxon>Dikarya</taxon>
        <taxon>Ascomycota</taxon>
        <taxon>Pezizomycotina</taxon>
        <taxon>Dothideomycetes</taxon>
        <taxon>Dothideomycetidae</taxon>
        <taxon>Dothideales</taxon>
        <taxon>Saccotheciaceae</taxon>
        <taxon>Aureobasidium</taxon>
    </lineage>
</organism>
<dbReference type="Pfam" id="PF03221">
    <property type="entry name" value="HTH_Tnp_Tc5"/>
    <property type="match status" value="1"/>
</dbReference>
<dbReference type="AlphaFoldDB" id="A0A9P8JJK9"/>
<feature type="region of interest" description="Disordered" evidence="3">
    <location>
        <begin position="1"/>
        <end position="86"/>
    </location>
</feature>
<evidence type="ECO:0000313" key="5">
    <source>
        <dbReference type="EMBL" id="KAG9942557.1"/>
    </source>
</evidence>
<evidence type="ECO:0000313" key="6">
    <source>
        <dbReference type="Proteomes" id="UP000729357"/>
    </source>
</evidence>
<dbReference type="PANTHER" id="PTHR43866">
    <property type="entry name" value="MALONATE-SEMIALDEHYDE DEHYDROGENASE"/>
    <property type="match status" value="1"/>
</dbReference>
<dbReference type="SMART" id="SM00674">
    <property type="entry name" value="CENPB"/>
    <property type="match status" value="1"/>
</dbReference>
<feature type="region of interest" description="Disordered" evidence="3">
    <location>
        <begin position="303"/>
        <end position="334"/>
    </location>
</feature>
<dbReference type="PROSITE" id="PS51253">
    <property type="entry name" value="HTH_CENPB"/>
    <property type="match status" value="1"/>
</dbReference>
<reference evidence="5" key="1">
    <citation type="journal article" date="2021" name="J Fungi (Basel)">
        <title>Virulence traits and population genomics of the black yeast Aureobasidium melanogenum.</title>
        <authorList>
            <person name="Cernosa A."/>
            <person name="Sun X."/>
            <person name="Gostincar C."/>
            <person name="Fang C."/>
            <person name="Gunde-Cimerman N."/>
            <person name="Song Z."/>
        </authorList>
    </citation>
    <scope>NUCLEOTIDE SEQUENCE</scope>
    <source>
        <strain evidence="5">EXF-9298</strain>
    </source>
</reference>
<comment type="caution">
    <text evidence="5">The sequence shown here is derived from an EMBL/GenBank/DDBJ whole genome shotgun (WGS) entry which is preliminary data.</text>
</comment>
<keyword evidence="6" id="KW-1185">Reference proteome</keyword>
<reference evidence="5" key="2">
    <citation type="submission" date="2021-08" db="EMBL/GenBank/DDBJ databases">
        <authorList>
            <person name="Gostincar C."/>
            <person name="Sun X."/>
            <person name="Song Z."/>
            <person name="Gunde-Cimerman N."/>
        </authorList>
    </citation>
    <scope>NUCLEOTIDE SEQUENCE</scope>
    <source>
        <strain evidence="5">EXF-9298</strain>
    </source>
</reference>
<feature type="non-terminal residue" evidence="5">
    <location>
        <position position="1"/>
    </location>
</feature>
<comment type="similarity">
    <text evidence="1">Belongs to the aldehyde dehydrogenase family.</text>
</comment>
<feature type="compositionally biased region" description="Polar residues" evidence="3">
    <location>
        <begin position="59"/>
        <end position="86"/>
    </location>
</feature>
<dbReference type="Gene3D" id="1.10.10.60">
    <property type="entry name" value="Homeodomain-like"/>
    <property type="match status" value="1"/>
</dbReference>
<protein>
    <recommendedName>
        <fullName evidence="4">HTH CENPB-type domain-containing protein</fullName>
    </recommendedName>
</protein>
<dbReference type="GO" id="GO:0003677">
    <property type="term" value="F:DNA binding"/>
    <property type="evidence" value="ECO:0007669"/>
    <property type="project" value="UniProtKB-KW"/>
</dbReference>
<keyword evidence="2" id="KW-0238">DNA-binding</keyword>
<dbReference type="InterPro" id="IPR006600">
    <property type="entry name" value="HTH_CenpB_DNA-bd_dom"/>
</dbReference>
<dbReference type="EMBL" id="JAHFXS010005114">
    <property type="protein sequence ID" value="KAG9942557.1"/>
    <property type="molecule type" value="Genomic_DNA"/>
</dbReference>